<accession>A0ABT3PK41</accession>
<proteinExistence type="predicted"/>
<sequence>MLDPYVLSKDKIKEPSQTFFDMLSYLGPGFVLSAVIVGPGELIATTTLGAKTDYVTF</sequence>
<evidence type="ECO:0000313" key="1">
    <source>
        <dbReference type="EMBL" id="MCW9706310.1"/>
    </source>
</evidence>
<dbReference type="RefSeq" id="WP_265765014.1">
    <property type="nucleotide sequence ID" value="NZ_JAGGJA010000003.1"/>
</dbReference>
<organism evidence="1 2">
    <name type="scientific">Fodinibius salsisoli</name>
    <dbReference type="NCBI Taxonomy" id="2820877"/>
    <lineage>
        <taxon>Bacteria</taxon>
        <taxon>Pseudomonadati</taxon>
        <taxon>Balneolota</taxon>
        <taxon>Balneolia</taxon>
        <taxon>Balneolales</taxon>
        <taxon>Balneolaceae</taxon>
        <taxon>Fodinibius</taxon>
    </lineage>
</organism>
<protein>
    <submittedName>
        <fullName evidence="1">Uncharacterized protein</fullName>
    </submittedName>
</protein>
<gene>
    <name evidence="1" type="ORF">J6I44_05570</name>
</gene>
<comment type="caution">
    <text evidence="1">The sequence shown here is derived from an EMBL/GenBank/DDBJ whole genome shotgun (WGS) entry which is preliminary data.</text>
</comment>
<evidence type="ECO:0000313" key="2">
    <source>
        <dbReference type="Proteomes" id="UP001207918"/>
    </source>
</evidence>
<name>A0ABT3PK41_9BACT</name>
<dbReference type="Proteomes" id="UP001207918">
    <property type="component" value="Unassembled WGS sequence"/>
</dbReference>
<keyword evidence="2" id="KW-1185">Reference proteome</keyword>
<dbReference type="EMBL" id="JAGGJA010000003">
    <property type="protein sequence ID" value="MCW9706310.1"/>
    <property type="molecule type" value="Genomic_DNA"/>
</dbReference>
<reference evidence="1 2" key="1">
    <citation type="submission" date="2021-03" db="EMBL/GenBank/DDBJ databases">
        <title>Aliifodinibius sp. nov., a new bacterium isolated from saline soil.</title>
        <authorList>
            <person name="Galisteo C."/>
            <person name="De La Haba R."/>
            <person name="Sanchez-Porro C."/>
            <person name="Ventosa A."/>
        </authorList>
    </citation>
    <scope>NUCLEOTIDE SEQUENCE [LARGE SCALE GENOMIC DNA]</scope>
    <source>
        <strain evidence="1 2">1BSP15-2V2</strain>
    </source>
</reference>